<dbReference type="InterPro" id="IPR013196">
    <property type="entry name" value="HTH_11"/>
</dbReference>
<name>H8GM13_METAL</name>
<organism evidence="2 3">
    <name type="scientific">Methylomicrobium album BG8</name>
    <dbReference type="NCBI Taxonomy" id="686340"/>
    <lineage>
        <taxon>Bacteria</taxon>
        <taxon>Pseudomonadati</taxon>
        <taxon>Pseudomonadota</taxon>
        <taxon>Gammaproteobacteria</taxon>
        <taxon>Methylococcales</taxon>
        <taxon>Methylococcaceae</taxon>
        <taxon>Methylomicrobium</taxon>
    </lineage>
</organism>
<dbReference type="HOGENOM" id="CLU_078469_3_1_6"/>
<dbReference type="InterPro" id="IPR036390">
    <property type="entry name" value="WH_DNA-bd_sf"/>
</dbReference>
<dbReference type="eggNOG" id="COG2345">
    <property type="taxonomic scope" value="Bacteria"/>
</dbReference>
<keyword evidence="3" id="KW-1185">Reference proteome</keyword>
<dbReference type="SUPFAM" id="SSF46785">
    <property type="entry name" value="Winged helix' DNA-binding domain"/>
    <property type="match status" value="1"/>
</dbReference>
<protein>
    <submittedName>
        <fullName evidence="2">Putative transcriptional regulator</fullName>
    </submittedName>
</protein>
<sequence length="232" mass="26286">MAESISSRQHQILDLLLNTKVGLSIDELAAQLSISRNAVQQHIDKLERDGYVKTGMLNKTAGRPVRVFVLTEAGINSFQKQYAWFSELLLTKLRQEMGAEELKRYLHDLAESLAQGLLPQFAGKQDAERLTELIRIMNELGFKARLNTSGEEPASIEAVNCIYHDLAQKFQEVCEFDRTLIAKLLERDIEHLECMAKGGGVCKFRTQPSALRIRETFTSALNRLPETSHRRS</sequence>
<dbReference type="GO" id="GO:0003700">
    <property type="term" value="F:DNA-binding transcription factor activity"/>
    <property type="evidence" value="ECO:0007669"/>
    <property type="project" value="InterPro"/>
</dbReference>
<dbReference type="STRING" id="686340.Metal_0352"/>
<dbReference type="InterPro" id="IPR011991">
    <property type="entry name" value="ArsR-like_HTH"/>
</dbReference>
<dbReference type="InterPro" id="IPR036388">
    <property type="entry name" value="WH-like_DNA-bd_sf"/>
</dbReference>
<dbReference type="PROSITE" id="PS50995">
    <property type="entry name" value="HTH_MARR_2"/>
    <property type="match status" value="1"/>
</dbReference>
<dbReference type="InterPro" id="IPR000835">
    <property type="entry name" value="HTH_MarR-typ"/>
</dbReference>
<accession>H8GM13</accession>
<proteinExistence type="predicted"/>
<dbReference type="RefSeq" id="WP_005369016.1">
    <property type="nucleotide sequence ID" value="NZ_CM001475.1"/>
</dbReference>
<evidence type="ECO:0000259" key="1">
    <source>
        <dbReference type="PROSITE" id="PS50995"/>
    </source>
</evidence>
<reference evidence="2 3" key="1">
    <citation type="journal article" date="2013" name="Genome Announc.">
        <title>Genome Sequence of the Obligate Gammaproteobacterial Methanotroph Methylomicrobium album Strain BG8.</title>
        <authorList>
            <person name="Kits K.D."/>
            <person name="Kalyuzhnaya M.G."/>
            <person name="Klotz M.G."/>
            <person name="Jetten M.S."/>
            <person name="Op den Camp H.J."/>
            <person name="Vuilleumier S."/>
            <person name="Bringel F."/>
            <person name="Dispirito A.A."/>
            <person name="Murrell J.C."/>
            <person name="Bruce D."/>
            <person name="Cheng J.F."/>
            <person name="Copeland A."/>
            <person name="Goodwin L."/>
            <person name="Hauser L."/>
            <person name="Lajus A."/>
            <person name="Land M.L."/>
            <person name="Lapidus A."/>
            <person name="Lucas S."/>
            <person name="Medigue C."/>
            <person name="Pitluck S."/>
            <person name="Woyke T."/>
            <person name="Zeytun A."/>
            <person name="Stein L.Y."/>
        </authorList>
    </citation>
    <scope>NUCLEOTIDE SEQUENCE [LARGE SCALE GENOMIC DNA]</scope>
    <source>
        <strain evidence="2 3">BG8</strain>
    </source>
</reference>
<dbReference type="Proteomes" id="UP000005090">
    <property type="component" value="Chromosome"/>
</dbReference>
<evidence type="ECO:0000313" key="3">
    <source>
        <dbReference type="Proteomes" id="UP000005090"/>
    </source>
</evidence>
<dbReference type="Pfam" id="PF08279">
    <property type="entry name" value="HTH_11"/>
    <property type="match status" value="1"/>
</dbReference>
<dbReference type="AlphaFoldDB" id="H8GM13"/>
<dbReference type="CDD" id="cd00090">
    <property type="entry name" value="HTH_ARSR"/>
    <property type="match status" value="1"/>
</dbReference>
<dbReference type="Gene3D" id="1.10.10.10">
    <property type="entry name" value="Winged helix-like DNA-binding domain superfamily/Winged helix DNA-binding domain"/>
    <property type="match status" value="1"/>
</dbReference>
<gene>
    <name evidence="2" type="ORF">Metal_0352</name>
</gene>
<feature type="domain" description="HTH marR-type" evidence="1">
    <location>
        <begin position="1"/>
        <end position="111"/>
    </location>
</feature>
<evidence type="ECO:0000313" key="2">
    <source>
        <dbReference type="EMBL" id="EIC28209.1"/>
    </source>
</evidence>
<dbReference type="EMBL" id="CM001475">
    <property type="protein sequence ID" value="EIC28209.1"/>
    <property type="molecule type" value="Genomic_DNA"/>
</dbReference>